<dbReference type="InterPro" id="IPR027806">
    <property type="entry name" value="HARBI1_dom"/>
</dbReference>
<evidence type="ECO:0000256" key="6">
    <source>
        <dbReference type="ARBA" id="ARBA00022801"/>
    </source>
</evidence>
<evidence type="ECO:0000256" key="5">
    <source>
        <dbReference type="ARBA" id="ARBA00022723"/>
    </source>
</evidence>
<sequence length="301" mass="34761">MVEHELRVEDPSAYNNFLRLNVTEFSEFLSLVEGRISKADTLMRQSLSAERKLMTTLRFLATGYMKVRFIPEVCNAIYYALHHVIQVPATEAEWESISHDFLNLWQVPNRIGAVDGKHVNFRAPRNMGMWCSEKVNYMKVLINNTLNIPENKPLPYREMSVPYVLLADQAFPLMHRIIKPYPQLSRGRRVVESAFGILCNRFRVLLTTINLNADKVEKIVLACCALHNYLCSKGPQSVDNQEINSVPLKPIDLEHACQTWWRTIRDSYKKNKKKMGTGSAATSKSKYDTRLQFLDESFSER</sequence>
<evidence type="ECO:0000256" key="7">
    <source>
        <dbReference type="ARBA" id="ARBA00023242"/>
    </source>
</evidence>
<dbReference type="EMBL" id="KZ308556">
    <property type="protein sequence ID" value="KAG8231473.1"/>
    <property type="molecule type" value="Genomic_DNA"/>
</dbReference>
<dbReference type="GO" id="GO:0005634">
    <property type="term" value="C:nucleus"/>
    <property type="evidence" value="ECO:0007669"/>
    <property type="project" value="UniProtKB-SubCell"/>
</dbReference>
<evidence type="ECO:0000256" key="4">
    <source>
        <dbReference type="ARBA" id="ARBA00022722"/>
    </source>
</evidence>
<dbReference type="PANTHER" id="PTHR22930:SF269">
    <property type="entry name" value="NUCLEASE HARBI1-LIKE PROTEIN"/>
    <property type="match status" value="1"/>
</dbReference>
<dbReference type="Pfam" id="PF13359">
    <property type="entry name" value="DDE_Tnp_4"/>
    <property type="match status" value="1"/>
</dbReference>
<gene>
    <name evidence="9" type="ORF">J437_LFUL000190</name>
</gene>
<evidence type="ECO:0000313" key="10">
    <source>
        <dbReference type="Proteomes" id="UP000792457"/>
    </source>
</evidence>
<comment type="similarity">
    <text evidence="3">Belongs to the HARBI1 family.</text>
</comment>
<accession>A0A8K0KBS1</accession>
<evidence type="ECO:0000259" key="8">
    <source>
        <dbReference type="Pfam" id="PF13359"/>
    </source>
</evidence>
<dbReference type="GO" id="GO:0046872">
    <property type="term" value="F:metal ion binding"/>
    <property type="evidence" value="ECO:0007669"/>
    <property type="project" value="UniProtKB-KW"/>
</dbReference>
<keyword evidence="10" id="KW-1185">Reference proteome</keyword>
<keyword evidence="7" id="KW-0539">Nucleus</keyword>
<comment type="cofactor">
    <cofactor evidence="1">
        <name>a divalent metal cation</name>
        <dbReference type="ChEBI" id="CHEBI:60240"/>
    </cofactor>
</comment>
<keyword evidence="4" id="KW-0540">Nuclease</keyword>
<evidence type="ECO:0000256" key="3">
    <source>
        <dbReference type="ARBA" id="ARBA00006958"/>
    </source>
</evidence>
<dbReference type="InterPro" id="IPR045249">
    <property type="entry name" value="HARBI1-like"/>
</dbReference>
<organism evidence="9 10">
    <name type="scientific">Ladona fulva</name>
    <name type="common">Scarce chaser dragonfly</name>
    <name type="synonym">Libellula fulva</name>
    <dbReference type="NCBI Taxonomy" id="123851"/>
    <lineage>
        <taxon>Eukaryota</taxon>
        <taxon>Metazoa</taxon>
        <taxon>Ecdysozoa</taxon>
        <taxon>Arthropoda</taxon>
        <taxon>Hexapoda</taxon>
        <taxon>Insecta</taxon>
        <taxon>Pterygota</taxon>
        <taxon>Palaeoptera</taxon>
        <taxon>Odonata</taxon>
        <taxon>Epiprocta</taxon>
        <taxon>Anisoptera</taxon>
        <taxon>Libelluloidea</taxon>
        <taxon>Libellulidae</taxon>
        <taxon>Ladona</taxon>
    </lineage>
</organism>
<dbReference type="GO" id="GO:0004518">
    <property type="term" value="F:nuclease activity"/>
    <property type="evidence" value="ECO:0007669"/>
    <property type="project" value="UniProtKB-KW"/>
</dbReference>
<dbReference type="AlphaFoldDB" id="A0A8K0KBS1"/>
<reference evidence="9" key="1">
    <citation type="submission" date="2013-04" db="EMBL/GenBank/DDBJ databases">
        <authorList>
            <person name="Qu J."/>
            <person name="Murali S.C."/>
            <person name="Bandaranaike D."/>
            <person name="Bellair M."/>
            <person name="Blankenburg K."/>
            <person name="Chao H."/>
            <person name="Dinh H."/>
            <person name="Doddapaneni H."/>
            <person name="Downs B."/>
            <person name="Dugan-Rocha S."/>
            <person name="Elkadiri S."/>
            <person name="Gnanaolivu R.D."/>
            <person name="Hernandez B."/>
            <person name="Javaid M."/>
            <person name="Jayaseelan J.C."/>
            <person name="Lee S."/>
            <person name="Li M."/>
            <person name="Ming W."/>
            <person name="Munidasa M."/>
            <person name="Muniz J."/>
            <person name="Nguyen L."/>
            <person name="Ongeri F."/>
            <person name="Osuji N."/>
            <person name="Pu L.-L."/>
            <person name="Puazo M."/>
            <person name="Qu C."/>
            <person name="Quiroz J."/>
            <person name="Raj R."/>
            <person name="Weissenberger G."/>
            <person name="Xin Y."/>
            <person name="Zou X."/>
            <person name="Han Y."/>
            <person name="Richards S."/>
            <person name="Worley K."/>
            <person name="Muzny D."/>
            <person name="Gibbs R."/>
        </authorList>
    </citation>
    <scope>NUCLEOTIDE SEQUENCE</scope>
    <source>
        <strain evidence="9">Sampled in the wild</strain>
    </source>
</reference>
<reference evidence="9" key="2">
    <citation type="submission" date="2017-10" db="EMBL/GenBank/DDBJ databases">
        <title>Ladona fulva Genome sequencing and assembly.</title>
        <authorList>
            <person name="Murali S."/>
            <person name="Richards S."/>
            <person name="Bandaranaike D."/>
            <person name="Bellair M."/>
            <person name="Blankenburg K."/>
            <person name="Chao H."/>
            <person name="Dinh H."/>
            <person name="Doddapaneni H."/>
            <person name="Dugan-Rocha S."/>
            <person name="Elkadiri S."/>
            <person name="Gnanaolivu R."/>
            <person name="Hernandez B."/>
            <person name="Skinner E."/>
            <person name="Javaid M."/>
            <person name="Lee S."/>
            <person name="Li M."/>
            <person name="Ming W."/>
            <person name="Munidasa M."/>
            <person name="Muniz J."/>
            <person name="Nguyen L."/>
            <person name="Hughes D."/>
            <person name="Osuji N."/>
            <person name="Pu L.-L."/>
            <person name="Puazo M."/>
            <person name="Qu C."/>
            <person name="Quiroz J."/>
            <person name="Raj R."/>
            <person name="Weissenberger G."/>
            <person name="Xin Y."/>
            <person name="Zou X."/>
            <person name="Han Y."/>
            <person name="Worley K."/>
            <person name="Muzny D."/>
            <person name="Gibbs R."/>
        </authorList>
    </citation>
    <scope>NUCLEOTIDE SEQUENCE</scope>
    <source>
        <strain evidence="9">Sampled in the wild</strain>
    </source>
</reference>
<evidence type="ECO:0000313" key="9">
    <source>
        <dbReference type="EMBL" id="KAG8231473.1"/>
    </source>
</evidence>
<dbReference type="PANTHER" id="PTHR22930">
    <property type="match status" value="1"/>
</dbReference>
<evidence type="ECO:0000256" key="1">
    <source>
        <dbReference type="ARBA" id="ARBA00001968"/>
    </source>
</evidence>
<feature type="non-terminal residue" evidence="9">
    <location>
        <position position="1"/>
    </location>
</feature>
<keyword evidence="6" id="KW-0378">Hydrolase</keyword>
<evidence type="ECO:0000256" key="2">
    <source>
        <dbReference type="ARBA" id="ARBA00004123"/>
    </source>
</evidence>
<comment type="subcellular location">
    <subcellularLocation>
        <location evidence="2">Nucleus</location>
    </subcellularLocation>
</comment>
<dbReference type="OrthoDB" id="1681765at2759"/>
<protein>
    <recommendedName>
        <fullName evidence="8">DDE Tnp4 domain-containing protein</fullName>
    </recommendedName>
</protein>
<proteinExistence type="inferred from homology"/>
<name>A0A8K0KBS1_LADFU</name>
<feature type="domain" description="DDE Tnp4" evidence="8">
    <location>
        <begin position="183"/>
        <end position="228"/>
    </location>
</feature>
<comment type="caution">
    <text evidence="9">The sequence shown here is derived from an EMBL/GenBank/DDBJ whole genome shotgun (WGS) entry which is preliminary data.</text>
</comment>
<keyword evidence="5" id="KW-0479">Metal-binding</keyword>
<dbReference type="GO" id="GO:0016787">
    <property type="term" value="F:hydrolase activity"/>
    <property type="evidence" value="ECO:0007669"/>
    <property type="project" value="UniProtKB-KW"/>
</dbReference>
<dbReference type="Proteomes" id="UP000792457">
    <property type="component" value="Unassembled WGS sequence"/>
</dbReference>